<feature type="compositionally biased region" description="Gly residues" evidence="8">
    <location>
        <begin position="566"/>
        <end position="576"/>
    </location>
</feature>
<evidence type="ECO:0000256" key="4">
    <source>
        <dbReference type="ARBA" id="ARBA00022763"/>
    </source>
</evidence>
<evidence type="ECO:0000256" key="8">
    <source>
        <dbReference type="SAM" id="MobiDB-lite"/>
    </source>
</evidence>
<dbReference type="GO" id="GO:0005694">
    <property type="term" value="C:chromosome"/>
    <property type="evidence" value="ECO:0007669"/>
    <property type="project" value="UniProtKB-SubCell"/>
</dbReference>
<dbReference type="GO" id="GO:0030870">
    <property type="term" value="C:Mre11 complex"/>
    <property type="evidence" value="ECO:0007669"/>
    <property type="project" value="InterPro"/>
</dbReference>
<feature type="compositionally biased region" description="Acidic residues" evidence="8">
    <location>
        <begin position="408"/>
        <end position="420"/>
    </location>
</feature>
<evidence type="ECO:0000256" key="7">
    <source>
        <dbReference type="ARBA" id="ARBA00044757"/>
    </source>
</evidence>
<protein>
    <recommendedName>
        <fullName evidence="9">FHA domain-containing protein</fullName>
    </recommendedName>
</protein>
<evidence type="ECO:0000313" key="11">
    <source>
        <dbReference type="Proteomes" id="UP000355283"/>
    </source>
</evidence>
<dbReference type="InterPro" id="IPR008984">
    <property type="entry name" value="SMAD_FHA_dom_sf"/>
</dbReference>
<evidence type="ECO:0000259" key="9">
    <source>
        <dbReference type="PROSITE" id="PS50006"/>
    </source>
</evidence>
<evidence type="ECO:0000256" key="6">
    <source>
        <dbReference type="ARBA" id="ARBA00023242"/>
    </source>
</evidence>
<sequence>MWVLEFLPVPGADTQNHSIAEVETQGSTQTGSRRKKGTYHLVAGEFLVGRRDCDIMATGDPSVSRRHARVTVGALQPEEVGAVGTTQPVHVTDLGAKFHTRVNEDFILTPQKPHTLRSGDVLTFGNVVKARVWHLPLVLCLSRVSSAGKQVLKTTASAVGAHIIEKWRPTCTHLVVEKAATATTKVCLAVVHSRPVVAMSWLTEGVAGRTSLGLPLPKPSKHRPDWSSLLLVRDLEKSRRRLLAGLVFLLLAPEETEELVRAAGARVERVYEWALEEGAGDAEVEALVQAAVEKAIDGGVDREEGGEEGGGVRHVVVLEPPKGLREEVPALAARLEAMPGVYVTQRQQVAEAIFRNRPLRDSGSGVIQEGEGREGGRRAAGGGEGGRGTGGEGGVERRNDVDARAGEGDEDAGDEEEEGEQAQRGEEEKGDGVLVTGRGGRREGGLALEQSQLEQSSLSAVSRKAEEEVGGKVSIELPSPEPSTRSRRSCRTGGTEVDVLSGGEGESRRGSTGTLVEGVEGEMTRSSSPNTRKRRRSGEVREGGRGARKGPRRPPAGSENSTHQQKGGGTSAGGELSGPSLPPDGWMRPWRLTSQGQAREGREEEGEEGETVVEERDLRRRRRESEWGEGGQGEEIDPLQAVDVSRAIGGGGAGRVGVIGSKAAPRVDFKRFRKNVIRVCAPDARVRRLDMVAVLPRESEMEMQLRQEEALAMARREEGERLFEEEERGPRRRR</sequence>
<dbReference type="InterPro" id="IPR040227">
    <property type="entry name" value="Nibrin-rel"/>
</dbReference>
<dbReference type="SUPFAM" id="SSF49879">
    <property type="entry name" value="SMAD/FHA domain"/>
    <property type="match status" value="1"/>
</dbReference>
<dbReference type="PANTHER" id="PTHR12162:SF0">
    <property type="entry name" value="NIBRIN"/>
    <property type="match status" value="1"/>
</dbReference>
<feature type="compositionally biased region" description="Basic and acidic residues" evidence="8">
    <location>
        <begin position="613"/>
        <end position="626"/>
    </location>
</feature>
<keyword evidence="3" id="KW-0158">Chromosome</keyword>
<keyword evidence="11" id="KW-1185">Reference proteome</keyword>
<reference evidence="10 11" key="1">
    <citation type="submission" date="2019-01" db="EMBL/GenBank/DDBJ databases">
        <title>Nuclear Genome Assembly of the Microalgal Biofuel strain Nannochloropsis salina CCMP1776.</title>
        <authorList>
            <person name="Hovde B."/>
        </authorList>
    </citation>
    <scope>NUCLEOTIDE SEQUENCE [LARGE SCALE GENOMIC DNA]</scope>
    <source>
        <strain evidence="10 11">CCMP1776</strain>
    </source>
</reference>
<dbReference type="Gene3D" id="3.40.50.10190">
    <property type="entry name" value="BRCT domain"/>
    <property type="match status" value="1"/>
</dbReference>
<feature type="compositionally biased region" description="Basic and acidic residues" evidence="8">
    <location>
        <begin position="394"/>
        <end position="407"/>
    </location>
</feature>
<evidence type="ECO:0000256" key="2">
    <source>
        <dbReference type="ARBA" id="ARBA00004286"/>
    </source>
</evidence>
<proteinExistence type="inferred from homology"/>
<keyword evidence="4" id="KW-0227">DNA damage</keyword>
<dbReference type="InterPro" id="IPR036420">
    <property type="entry name" value="BRCT_dom_sf"/>
</dbReference>
<feature type="compositionally biased region" description="Acidic residues" evidence="8">
    <location>
        <begin position="603"/>
        <end position="612"/>
    </location>
</feature>
<evidence type="ECO:0000256" key="3">
    <source>
        <dbReference type="ARBA" id="ARBA00022454"/>
    </source>
</evidence>
<name>A0A4D9CX01_9STRA</name>
<evidence type="ECO:0000256" key="1">
    <source>
        <dbReference type="ARBA" id="ARBA00004123"/>
    </source>
</evidence>
<keyword evidence="6" id="KW-0539">Nucleus</keyword>
<gene>
    <name evidence="10" type="ORF">NSK_004978</name>
</gene>
<feature type="domain" description="FHA" evidence="9">
    <location>
        <begin position="46"/>
        <end position="107"/>
    </location>
</feature>
<keyword evidence="5" id="KW-0234">DNA repair</keyword>
<feature type="region of interest" description="Disordered" evidence="8">
    <location>
        <begin position="354"/>
        <end position="641"/>
    </location>
</feature>
<dbReference type="AlphaFoldDB" id="A0A4D9CX01"/>
<comment type="similarity">
    <text evidence="7">Belongs to the Nibrin family.</text>
</comment>
<comment type="caution">
    <text evidence="10">The sequence shown here is derived from an EMBL/GenBank/DDBJ whole genome shotgun (WGS) entry which is preliminary data.</text>
</comment>
<organism evidence="10 11">
    <name type="scientific">Nannochloropsis salina CCMP1776</name>
    <dbReference type="NCBI Taxonomy" id="1027361"/>
    <lineage>
        <taxon>Eukaryota</taxon>
        <taxon>Sar</taxon>
        <taxon>Stramenopiles</taxon>
        <taxon>Ochrophyta</taxon>
        <taxon>Eustigmatophyceae</taxon>
        <taxon>Eustigmatales</taxon>
        <taxon>Monodopsidaceae</taxon>
        <taxon>Microchloropsis</taxon>
        <taxon>Microchloropsis salina</taxon>
    </lineage>
</organism>
<dbReference type="GO" id="GO:0007095">
    <property type="term" value="P:mitotic G2 DNA damage checkpoint signaling"/>
    <property type="evidence" value="ECO:0007669"/>
    <property type="project" value="InterPro"/>
</dbReference>
<evidence type="ECO:0000313" key="10">
    <source>
        <dbReference type="EMBL" id="TFJ83881.1"/>
    </source>
</evidence>
<dbReference type="SUPFAM" id="SSF52113">
    <property type="entry name" value="BRCT domain"/>
    <property type="match status" value="1"/>
</dbReference>
<evidence type="ECO:0000256" key="5">
    <source>
        <dbReference type="ARBA" id="ARBA00023204"/>
    </source>
</evidence>
<dbReference type="PROSITE" id="PS50006">
    <property type="entry name" value="FHA_DOMAIN"/>
    <property type="match status" value="1"/>
</dbReference>
<dbReference type="Gene3D" id="2.60.200.20">
    <property type="match status" value="1"/>
</dbReference>
<feature type="compositionally biased region" description="Low complexity" evidence="8">
    <location>
        <begin position="445"/>
        <end position="460"/>
    </location>
</feature>
<dbReference type="CDD" id="cd17741">
    <property type="entry name" value="BRCT_nibrin"/>
    <property type="match status" value="1"/>
</dbReference>
<dbReference type="Pfam" id="PF00498">
    <property type="entry name" value="FHA"/>
    <property type="match status" value="1"/>
</dbReference>
<dbReference type="GO" id="GO:0003684">
    <property type="term" value="F:damaged DNA binding"/>
    <property type="evidence" value="ECO:0007669"/>
    <property type="project" value="TreeGrafter"/>
</dbReference>
<feature type="compositionally biased region" description="Gly residues" evidence="8">
    <location>
        <begin position="378"/>
        <end position="393"/>
    </location>
</feature>
<dbReference type="OrthoDB" id="552194at2759"/>
<feature type="compositionally biased region" description="Basic and acidic residues" evidence="8">
    <location>
        <begin position="421"/>
        <end position="431"/>
    </location>
</feature>
<dbReference type="CDD" id="cd22667">
    <property type="entry name" value="FHA_NBN"/>
    <property type="match status" value="1"/>
</dbReference>
<accession>A0A4D9CX01</accession>
<dbReference type="EMBL" id="SDOX01000021">
    <property type="protein sequence ID" value="TFJ83881.1"/>
    <property type="molecule type" value="Genomic_DNA"/>
</dbReference>
<dbReference type="Proteomes" id="UP000355283">
    <property type="component" value="Unassembled WGS sequence"/>
</dbReference>
<dbReference type="InterPro" id="IPR000253">
    <property type="entry name" value="FHA_dom"/>
</dbReference>
<dbReference type="PANTHER" id="PTHR12162">
    <property type="entry name" value="NIBRIN-RELATED"/>
    <property type="match status" value="1"/>
</dbReference>
<comment type="subcellular location">
    <subcellularLocation>
        <location evidence="2">Chromosome</location>
    </subcellularLocation>
    <subcellularLocation>
        <location evidence="1">Nucleus</location>
    </subcellularLocation>
</comment>
<dbReference type="GO" id="GO:0000724">
    <property type="term" value="P:double-strand break repair via homologous recombination"/>
    <property type="evidence" value="ECO:0007669"/>
    <property type="project" value="TreeGrafter"/>
</dbReference>